<dbReference type="SUPFAM" id="SSF47384">
    <property type="entry name" value="Homodimeric domain of signal transducing histidine kinase"/>
    <property type="match status" value="1"/>
</dbReference>
<dbReference type="RefSeq" id="WP_155478045.1">
    <property type="nucleotide sequence ID" value="NZ_WNKU01000049.1"/>
</dbReference>
<dbReference type="NCBIfam" id="TIGR00229">
    <property type="entry name" value="sensory_box"/>
    <property type="match status" value="1"/>
</dbReference>
<keyword evidence="7" id="KW-0067">ATP-binding</keyword>
<organism evidence="11 12">
    <name type="scientific">Heliobacterium mobile</name>
    <name type="common">Heliobacillus mobilis</name>
    <dbReference type="NCBI Taxonomy" id="28064"/>
    <lineage>
        <taxon>Bacteria</taxon>
        <taxon>Bacillati</taxon>
        <taxon>Bacillota</taxon>
        <taxon>Clostridia</taxon>
        <taxon>Eubacteriales</taxon>
        <taxon>Heliobacteriaceae</taxon>
        <taxon>Heliobacterium</taxon>
    </lineage>
</organism>
<evidence type="ECO:0000256" key="4">
    <source>
        <dbReference type="ARBA" id="ARBA00022679"/>
    </source>
</evidence>
<keyword evidence="8" id="KW-0902">Two-component regulatory system</keyword>
<proteinExistence type="predicted"/>
<dbReference type="SUPFAM" id="SSF55785">
    <property type="entry name" value="PYP-like sensor domain (PAS domain)"/>
    <property type="match status" value="1"/>
</dbReference>
<dbReference type="AlphaFoldDB" id="A0A6I3SPH8"/>
<dbReference type="InterPro" id="IPR005467">
    <property type="entry name" value="His_kinase_dom"/>
</dbReference>
<evidence type="ECO:0000313" key="12">
    <source>
        <dbReference type="Proteomes" id="UP000430670"/>
    </source>
</evidence>
<keyword evidence="12" id="KW-1185">Reference proteome</keyword>
<dbReference type="CDD" id="cd00082">
    <property type="entry name" value="HisKA"/>
    <property type="match status" value="1"/>
</dbReference>
<dbReference type="PANTHER" id="PTHR43065">
    <property type="entry name" value="SENSOR HISTIDINE KINASE"/>
    <property type="match status" value="1"/>
</dbReference>
<keyword evidence="3" id="KW-0597">Phosphoprotein</keyword>
<dbReference type="Proteomes" id="UP000430670">
    <property type="component" value="Unassembled WGS sequence"/>
</dbReference>
<dbReference type="PROSITE" id="PS50112">
    <property type="entry name" value="PAS"/>
    <property type="match status" value="1"/>
</dbReference>
<evidence type="ECO:0000256" key="7">
    <source>
        <dbReference type="ARBA" id="ARBA00022840"/>
    </source>
</evidence>
<feature type="domain" description="Histidine kinase" evidence="9">
    <location>
        <begin position="156"/>
        <end position="360"/>
    </location>
</feature>
<evidence type="ECO:0000256" key="6">
    <source>
        <dbReference type="ARBA" id="ARBA00022777"/>
    </source>
</evidence>
<dbReference type="Gene3D" id="3.30.450.20">
    <property type="entry name" value="PAS domain"/>
    <property type="match status" value="1"/>
</dbReference>
<dbReference type="SMART" id="SM00387">
    <property type="entry name" value="HATPase_c"/>
    <property type="match status" value="1"/>
</dbReference>
<dbReference type="Gene3D" id="3.30.565.10">
    <property type="entry name" value="Histidine kinase-like ATPase, C-terminal domain"/>
    <property type="match status" value="1"/>
</dbReference>
<evidence type="ECO:0000256" key="5">
    <source>
        <dbReference type="ARBA" id="ARBA00022741"/>
    </source>
</evidence>
<accession>A0A6I3SPH8</accession>
<reference evidence="11 12" key="1">
    <citation type="submission" date="2019-11" db="EMBL/GenBank/DDBJ databases">
        <title>Whole-genome sequence of a the green, strictly anaerobic photosynthetic bacterium Heliobacillus mobilis DSM 6151.</title>
        <authorList>
            <person name="Kyndt J.A."/>
            <person name="Meyer T.E."/>
        </authorList>
    </citation>
    <scope>NUCLEOTIDE SEQUENCE [LARGE SCALE GENOMIC DNA]</scope>
    <source>
        <strain evidence="11 12">DSM 6151</strain>
    </source>
</reference>
<dbReference type="InterPro" id="IPR036890">
    <property type="entry name" value="HATPase_C_sf"/>
</dbReference>
<dbReference type="Pfam" id="PF00512">
    <property type="entry name" value="HisKA"/>
    <property type="match status" value="1"/>
</dbReference>
<dbReference type="OrthoDB" id="505470at2"/>
<evidence type="ECO:0000256" key="8">
    <source>
        <dbReference type="ARBA" id="ARBA00023012"/>
    </source>
</evidence>
<dbReference type="InterPro" id="IPR004358">
    <property type="entry name" value="Sig_transdc_His_kin-like_C"/>
</dbReference>
<dbReference type="EC" id="2.7.13.3" evidence="2"/>
<dbReference type="InterPro" id="IPR003594">
    <property type="entry name" value="HATPase_dom"/>
</dbReference>
<evidence type="ECO:0000256" key="3">
    <source>
        <dbReference type="ARBA" id="ARBA00022553"/>
    </source>
</evidence>
<dbReference type="GO" id="GO:0005524">
    <property type="term" value="F:ATP binding"/>
    <property type="evidence" value="ECO:0007669"/>
    <property type="project" value="UniProtKB-KW"/>
</dbReference>
<protein>
    <recommendedName>
        <fullName evidence="2">histidine kinase</fullName>
        <ecNumber evidence="2">2.7.13.3</ecNumber>
    </recommendedName>
</protein>
<gene>
    <name evidence="11" type="ORF">GJ688_18770</name>
</gene>
<feature type="domain" description="PAS" evidence="10">
    <location>
        <begin position="45"/>
        <end position="74"/>
    </location>
</feature>
<evidence type="ECO:0000313" key="11">
    <source>
        <dbReference type="EMBL" id="MTV50963.1"/>
    </source>
</evidence>
<comment type="catalytic activity">
    <reaction evidence="1">
        <text>ATP + protein L-histidine = ADP + protein N-phospho-L-histidine.</text>
        <dbReference type="EC" id="2.7.13.3"/>
    </reaction>
</comment>
<dbReference type="Pfam" id="PF13426">
    <property type="entry name" value="PAS_9"/>
    <property type="match status" value="1"/>
</dbReference>
<evidence type="ECO:0000256" key="2">
    <source>
        <dbReference type="ARBA" id="ARBA00012438"/>
    </source>
</evidence>
<evidence type="ECO:0000259" key="9">
    <source>
        <dbReference type="PROSITE" id="PS50109"/>
    </source>
</evidence>
<dbReference type="PRINTS" id="PR00344">
    <property type="entry name" value="BCTRLSENSOR"/>
</dbReference>
<dbReference type="InterPro" id="IPR035965">
    <property type="entry name" value="PAS-like_dom_sf"/>
</dbReference>
<evidence type="ECO:0000259" key="10">
    <source>
        <dbReference type="PROSITE" id="PS50112"/>
    </source>
</evidence>
<dbReference type="CDD" id="cd00130">
    <property type="entry name" value="PAS"/>
    <property type="match status" value="1"/>
</dbReference>
<keyword evidence="4" id="KW-0808">Transferase</keyword>
<dbReference type="Pfam" id="PF02518">
    <property type="entry name" value="HATPase_c"/>
    <property type="match status" value="1"/>
</dbReference>
<dbReference type="GO" id="GO:0000155">
    <property type="term" value="F:phosphorelay sensor kinase activity"/>
    <property type="evidence" value="ECO:0007669"/>
    <property type="project" value="InterPro"/>
</dbReference>
<dbReference type="InterPro" id="IPR036097">
    <property type="entry name" value="HisK_dim/P_sf"/>
</dbReference>
<dbReference type="InterPro" id="IPR000014">
    <property type="entry name" value="PAS"/>
</dbReference>
<evidence type="ECO:0000256" key="1">
    <source>
        <dbReference type="ARBA" id="ARBA00000085"/>
    </source>
</evidence>
<dbReference type="PANTHER" id="PTHR43065:SF46">
    <property type="entry name" value="C4-DICARBOXYLATE TRANSPORT SENSOR PROTEIN DCTB"/>
    <property type="match status" value="1"/>
</dbReference>
<keyword evidence="6" id="KW-0418">Kinase</keyword>
<dbReference type="EMBL" id="WNKU01000049">
    <property type="protein sequence ID" value="MTV50963.1"/>
    <property type="molecule type" value="Genomic_DNA"/>
</dbReference>
<dbReference type="InterPro" id="IPR003661">
    <property type="entry name" value="HisK_dim/P_dom"/>
</dbReference>
<sequence length="361" mass="41658">MKRKFRRLKQNRLMQLESALRSSEERFYKVFHENPAMVSMISVLDGVYFDVNRSWLSITGYKREEVIGRSIFELDFLISFNQSRDGFFDETNKGSEIIFQTKDKERRIGLQSSSIINIDRKDYVLAITYDITDKKKMEKELSRLDRLNLIGQLAGGIGHEIRNPLTTVKGFLQLMHRKDELYDFHEYIDLMISELDRANSIITDFLSLSKTKNMFQSPENINSIIQKMFPLLRAHAFAADKQIDLVLDTVSEILGDEKELRQLILNLVQNGLDASLPRQFVTIKTYMDESNVVLQIIDRGKGIPKEILDKIGTPFFTTKDHGTGLGLAVCYGVVERHRAKIRVETSEKGTSFIIVFPQNNM</sequence>
<dbReference type="SUPFAM" id="SSF55874">
    <property type="entry name" value="ATPase domain of HSP90 chaperone/DNA topoisomerase II/histidine kinase"/>
    <property type="match status" value="1"/>
</dbReference>
<name>A0A6I3SPH8_HELMO</name>
<keyword evidence="5" id="KW-0547">Nucleotide-binding</keyword>
<comment type="caution">
    <text evidence="11">The sequence shown here is derived from an EMBL/GenBank/DDBJ whole genome shotgun (WGS) entry which is preliminary data.</text>
</comment>
<dbReference type="SMART" id="SM00388">
    <property type="entry name" value="HisKA"/>
    <property type="match status" value="1"/>
</dbReference>
<dbReference type="Gene3D" id="1.10.287.130">
    <property type="match status" value="1"/>
</dbReference>
<dbReference type="PROSITE" id="PS50109">
    <property type="entry name" value="HIS_KIN"/>
    <property type="match status" value="1"/>
</dbReference>